<dbReference type="InterPro" id="IPR020058">
    <property type="entry name" value="Glu/Gln-tRNA-synth_Ib_cat-dom"/>
</dbReference>
<dbReference type="PANTHER" id="PTHR43311:SF1">
    <property type="entry name" value="GLUTAMYL-Q TRNA(ASP) SYNTHETASE"/>
    <property type="match status" value="1"/>
</dbReference>
<keyword evidence="2" id="KW-0479">Metal-binding</keyword>
<evidence type="ECO:0000256" key="3">
    <source>
        <dbReference type="ARBA" id="ARBA00022741"/>
    </source>
</evidence>
<evidence type="ECO:0000259" key="8">
    <source>
        <dbReference type="Pfam" id="PF00749"/>
    </source>
</evidence>
<proteinExistence type="inferred from homology"/>
<dbReference type="InterPro" id="IPR014729">
    <property type="entry name" value="Rossmann-like_a/b/a_fold"/>
</dbReference>
<accession>A0A2M9A8M2</accession>
<feature type="domain" description="Glutamyl/glutaminyl-tRNA synthetase class Ib catalytic" evidence="8">
    <location>
        <begin position="8"/>
        <end position="270"/>
    </location>
</feature>
<evidence type="ECO:0000256" key="4">
    <source>
        <dbReference type="ARBA" id="ARBA00022833"/>
    </source>
</evidence>
<dbReference type="SUPFAM" id="SSF52374">
    <property type="entry name" value="Nucleotidylyl transferase"/>
    <property type="match status" value="1"/>
</dbReference>
<dbReference type="InterPro" id="IPR049940">
    <property type="entry name" value="GluQ/Sye"/>
</dbReference>
<evidence type="ECO:0000256" key="5">
    <source>
        <dbReference type="ARBA" id="ARBA00022840"/>
    </source>
</evidence>
<comment type="caution">
    <text evidence="9">The sequence shown here is derived from an EMBL/GenBank/DDBJ whole genome shotgun (WGS) entry which is preliminary data.</text>
</comment>
<dbReference type="OrthoDB" id="9807503at2"/>
<protein>
    <submittedName>
        <fullName evidence="9">Glutamyl-tRNA synthetase/glutamyl-Q tRNA(Asp) synthetase</fullName>
    </submittedName>
</protein>
<keyword evidence="7" id="KW-0648">Protein biosynthesis</keyword>
<comment type="similarity">
    <text evidence="7">Belongs to the class-I aminoacyl-tRNA synthetase family.</text>
</comment>
<dbReference type="GO" id="GO:0005524">
    <property type="term" value="F:ATP binding"/>
    <property type="evidence" value="ECO:0007669"/>
    <property type="project" value="UniProtKB-KW"/>
</dbReference>
<keyword evidence="1 7" id="KW-0436">Ligase</keyword>
<dbReference type="Proteomes" id="UP000231134">
    <property type="component" value="Unassembled WGS sequence"/>
</dbReference>
<keyword evidence="6 7" id="KW-0030">Aminoacyl-tRNA synthetase</keyword>
<dbReference type="EMBL" id="PGEX01000001">
    <property type="protein sequence ID" value="PJJ41957.1"/>
    <property type="molecule type" value="Genomic_DNA"/>
</dbReference>
<gene>
    <name evidence="9" type="ORF">BGX16_1970</name>
</gene>
<keyword evidence="5 7" id="KW-0067">ATP-binding</keyword>
<keyword evidence="4" id="KW-0862">Zinc</keyword>
<sequence>MNSEYPFTRFAPSPTGYLHRGHILSALCVYAAAEKFGYRVRLRIENHDQSRARQAYIDAIREDLEWLGFTWDAESIQSANTERYERLLERLRSKGLIYACNCSRKFTFETNPTNSDGEIIYQGHCQNLGLPFTKDHAVRFKTPNENIEWEDLLLGKFMENPKELCGDFALKDRIGQWTYQFAVVADDFEEGIGLVVRGEDLKHSTSRQIVLAQALGRTTPPLFLHHPLIVDPMGKKLSKREHAASIRGERDKGKSAEALLGEVCAKAGIIKKTQLLSVKDSIQLVKNRLF</sequence>
<evidence type="ECO:0000256" key="7">
    <source>
        <dbReference type="RuleBase" id="RU363037"/>
    </source>
</evidence>
<name>A0A2M9A8M2_9BACT</name>
<evidence type="ECO:0000313" key="10">
    <source>
        <dbReference type="Proteomes" id="UP000231134"/>
    </source>
</evidence>
<dbReference type="GO" id="GO:0006424">
    <property type="term" value="P:glutamyl-tRNA aminoacylation"/>
    <property type="evidence" value="ECO:0007669"/>
    <property type="project" value="TreeGrafter"/>
</dbReference>
<dbReference type="GO" id="GO:0005829">
    <property type="term" value="C:cytosol"/>
    <property type="evidence" value="ECO:0007669"/>
    <property type="project" value="TreeGrafter"/>
</dbReference>
<reference evidence="9 10" key="1">
    <citation type="submission" date="2017-11" db="EMBL/GenBank/DDBJ databases">
        <title>Animal gut microbial communities from fecal samples from Wisconsin, USA.</title>
        <authorList>
            <person name="Neumann A."/>
        </authorList>
    </citation>
    <scope>NUCLEOTIDE SEQUENCE [LARGE SCALE GENOMIC DNA]</scope>
    <source>
        <strain evidence="9 10">UWS3</strain>
    </source>
</reference>
<dbReference type="Pfam" id="PF00749">
    <property type="entry name" value="tRNA-synt_1c"/>
    <property type="match status" value="1"/>
</dbReference>
<dbReference type="InterPro" id="IPR000924">
    <property type="entry name" value="Glu/Gln-tRNA-synth"/>
</dbReference>
<organism evidence="9 10">
    <name type="scientific">Hallerella succinigenes</name>
    <dbReference type="NCBI Taxonomy" id="1896222"/>
    <lineage>
        <taxon>Bacteria</taxon>
        <taxon>Pseudomonadati</taxon>
        <taxon>Fibrobacterota</taxon>
        <taxon>Fibrobacteria</taxon>
        <taxon>Fibrobacterales</taxon>
        <taxon>Fibrobacteraceae</taxon>
        <taxon>Hallerella</taxon>
    </lineage>
</organism>
<keyword evidence="10" id="KW-1185">Reference proteome</keyword>
<dbReference type="PRINTS" id="PR00987">
    <property type="entry name" value="TRNASYNTHGLU"/>
</dbReference>
<dbReference type="Gene3D" id="3.40.50.620">
    <property type="entry name" value="HUPs"/>
    <property type="match status" value="1"/>
</dbReference>
<dbReference type="RefSeq" id="WP_100425857.1">
    <property type="nucleotide sequence ID" value="NZ_JAQXKX010000054.1"/>
</dbReference>
<evidence type="ECO:0000313" key="9">
    <source>
        <dbReference type="EMBL" id="PJJ41957.1"/>
    </source>
</evidence>
<evidence type="ECO:0000256" key="2">
    <source>
        <dbReference type="ARBA" id="ARBA00022723"/>
    </source>
</evidence>
<dbReference type="AlphaFoldDB" id="A0A2M9A8M2"/>
<dbReference type="GO" id="GO:0004818">
    <property type="term" value="F:glutamate-tRNA ligase activity"/>
    <property type="evidence" value="ECO:0007669"/>
    <property type="project" value="TreeGrafter"/>
</dbReference>
<keyword evidence="3 7" id="KW-0547">Nucleotide-binding</keyword>
<evidence type="ECO:0000256" key="6">
    <source>
        <dbReference type="ARBA" id="ARBA00023146"/>
    </source>
</evidence>
<evidence type="ECO:0000256" key="1">
    <source>
        <dbReference type="ARBA" id="ARBA00022598"/>
    </source>
</evidence>
<dbReference type="PANTHER" id="PTHR43311">
    <property type="entry name" value="GLUTAMATE--TRNA LIGASE"/>
    <property type="match status" value="1"/>
</dbReference>